<accession>A0A839TBG4</accession>
<dbReference type="InterPro" id="IPR002559">
    <property type="entry name" value="Transposase_11"/>
</dbReference>
<comment type="caution">
    <text evidence="2">The sequence shown here is derived from an EMBL/GenBank/DDBJ whole genome shotgun (WGS) entry which is preliminary data.</text>
</comment>
<keyword evidence="3" id="KW-1185">Reference proteome</keyword>
<gene>
    <name evidence="2" type="ORF">FHR87_003907</name>
</gene>
<dbReference type="GO" id="GO:0004803">
    <property type="term" value="F:transposase activity"/>
    <property type="evidence" value="ECO:0007669"/>
    <property type="project" value="InterPro"/>
</dbReference>
<dbReference type="EMBL" id="JACHXI010000050">
    <property type="protein sequence ID" value="MBB3105464.1"/>
    <property type="molecule type" value="Genomic_DNA"/>
</dbReference>
<organism evidence="2 3">
    <name type="scientific">Azomonas macrocytogenes</name>
    <name type="common">Azotobacter macrocytogenes</name>
    <dbReference type="NCBI Taxonomy" id="69962"/>
    <lineage>
        <taxon>Bacteria</taxon>
        <taxon>Pseudomonadati</taxon>
        <taxon>Pseudomonadota</taxon>
        <taxon>Gammaproteobacteria</taxon>
        <taxon>Pseudomonadales</taxon>
        <taxon>Pseudomonadaceae</taxon>
        <taxon>Azomonas</taxon>
    </lineage>
</organism>
<name>A0A839TBG4_AZOMA</name>
<dbReference type="Proteomes" id="UP000549250">
    <property type="component" value="Unassembled WGS sequence"/>
</dbReference>
<proteinExistence type="predicted"/>
<dbReference type="GO" id="GO:0003677">
    <property type="term" value="F:DNA binding"/>
    <property type="evidence" value="ECO:0007669"/>
    <property type="project" value="InterPro"/>
</dbReference>
<dbReference type="RefSeq" id="WP_183168277.1">
    <property type="nucleotide sequence ID" value="NZ_JACHXI010000050.1"/>
</dbReference>
<dbReference type="GO" id="GO:0006313">
    <property type="term" value="P:DNA transposition"/>
    <property type="evidence" value="ECO:0007669"/>
    <property type="project" value="InterPro"/>
</dbReference>
<dbReference type="Pfam" id="PF01609">
    <property type="entry name" value="DDE_Tnp_1"/>
    <property type="match status" value="1"/>
</dbReference>
<dbReference type="AlphaFoldDB" id="A0A839TBG4"/>
<protein>
    <recommendedName>
        <fullName evidence="1">Transposase IS4-like domain-containing protein</fullName>
    </recommendedName>
</protein>
<evidence type="ECO:0000313" key="3">
    <source>
        <dbReference type="Proteomes" id="UP000549250"/>
    </source>
</evidence>
<evidence type="ECO:0000313" key="2">
    <source>
        <dbReference type="EMBL" id="MBB3105464.1"/>
    </source>
</evidence>
<sequence length="72" mass="7696">MPGQVADITQATPLMAGIDTSALLADRGYDANRLLAWLKEHQIQAVGIVSSNALRLASRQGAARDRVPVRQA</sequence>
<evidence type="ECO:0000259" key="1">
    <source>
        <dbReference type="Pfam" id="PF01609"/>
    </source>
</evidence>
<reference evidence="2 3" key="1">
    <citation type="submission" date="2020-08" db="EMBL/GenBank/DDBJ databases">
        <title>Genomic Encyclopedia of Type Strains, Phase III (KMG-III): the genomes of soil and plant-associated and newly described type strains.</title>
        <authorList>
            <person name="Whitman W."/>
        </authorList>
    </citation>
    <scope>NUCLEOTIDE SEQUENCE [LARGE SCALE GENOMIC DNA]</scope>
    <source>
        <strain evidence="2 3">CECT 4462</strain>
    </source>
</reference>
<feature type="domain" description="Transposase IS4-like" evidence="1">
    <location>
        <begin position="2"/>
        <end position="53"/>
    </location>
</feature>